<dbReference type="Proteomes" id="UP000260943">
    <property type="component" value="Unassembled WGS sequence"/>
</dbReference>
<comment type="caution">
    <text evidence="1">The sequence shown here is derived from an EMBL/GenBank/DDBJ whole genome shotgun (WGS) entry which is preliminary data.</text>
</comment>
<gene>
    <name evidence="1" type="ORF">DXC81_10125</name>
</gene>
<sequence length="278" mass="30475">MAIRAIALDIDGTLTNDQKVITPRTKKALMDAQEAGIKLILSSGRPVHGLRALAHELELDRHNGLLVAFNGAQVRDASTGEVLYDQAISADLAREVLVHMKKFDVIPMLVDGDRLYIEDAYNCTIYSGGEPKNIIKYERDACNLRLHEVRDLAEWCTVPQNKILTAGTGEYLQKNYQEMAAPFSDRLSCMFTAEWYFEFTDRGIDKGRALSFALPRCGIDPSEMAAFGDGQNDRAMIELAGVGVAMGNAIDELKSVADMVCGTNNEDGIAGALEELLA</sequence>
<dbReference type="PROSITE" id="PS01229">
    <property type="entry name" value="COF_2"/>
    <property type="match status" value="1"/>
</dbReference>
<dbReference type="AlphaFoldDB" id="A0A3E4QNY8"/>
<dbReference type="InterPro" id="IPR000150">
    <property type="entry name" value="Cof"/>
</dbReference>
<dbReference type="RefSeq" id="WP_009140186.1">
    <property type="nucleotide sequence ID" value="NZ_CABKQG010000001.1"/>
</dbReference>
<evidence type="ECO:0000313" key="1">
    <source>
        <dbReference type="EMBL" id="RGL07503.1"/>
    </source>
</evidence>
<evidence type="ECO:0000313" key="2">
    <source>
        <dbReference type="Proteomes" id="UP000260943"/>
    </source>
</evidence>
<dbReference type="InterPro" id="IPR036412">
    <property type="entry name" value="HAD-like_sf"/>
</dbReference>
<dbReference type="NCBIfam" id="TIGR00099">
    <property type="entry name" value="Cof-subfamily"/>
    <property type="match status" value="1"/>
</dbReference>
<dbReference type="EMBL" id="QSRJ01000015">
    <property type="protein sequence ID" value="RGL07503.1"/>
    <property type="molecule type" value="Genomic_DNA"/>
</dbReference>
<dbReference type="GO" id="GO:0000287">
    <property type="term" value="F:magnesium ion binding"/>
    <property type="evidence" value="ECO:0007669"/>
    <property type="project" value="TreeGrafter"/>
</dbReference>
<dbReference type="InterPro" id="IPR023214">
    <property type="entry name" value="HAD_sf"/>
</dbReference>
<proteinExistence type="predicted"/>
<dbReference type="PANTHER" id="PTHR10000:SF8">
    <property type="entry name" value="HAD SUPERFAMILY HYDROLASE-LIKE, TYPE 3"/>
    <property type="match status" value="1"/>
</dbReference>
<protein>
    <submittedName>
        <fullName evidence="1">Cof-type HAD-IIB family hydrolase</fullName>
    </submittedName>
</protein>
<dbReference type="CDD" id="cd07516">
    <property type="entry name" value="HAD_Pase"/>
    <property type="match status" value="1"/>
</dbReference>
<dbReference type="SFLD" id="SFLDS00003">
    <property type="entry name" value="Haloacid_Dehalogenase"/>
    <property type="match status" value="1"/>
</dbReference>
<dbReference type="SUPFAM" id="SSF56784">
    <property type="entry name" value="HAD-like"/>
    <property type="match status" value="1"/>
</dbReference>
<dbReference type="PANTHER" id="PTHR10000">
    <property type="entry name" value="PHOSPHOSERINE PHOSPHATASE"/>
    <property type="match status" value="1"/>
</dbReference>
<dbReference type="Gene3D" id="3.30.1240.10">
    <property type="match status" value="1"/>
</dbReference>
<dbReference type="Gene3D" id="3.40.50.1000">
    <property type="entry name" value="HAD superfamily/HAD-like"/>
    <property type="match status" value="1"/>
</dbReference>
<accession>A0A3E4QNY8</accession>
<dbReference type="SFLD" id="SFLDG01144">
    <property type="entry name" value="C2.B.4:_PGP_Like"/>
    <property type="match status" value="1"/>
</dbReference>
<keyword evidence="1" id="KW-0378">Hydrolase</keyword>
<organism evidence="1 2">
    <name type="scientific">Collinsella tanakaei</name>
    <dbReference type="NCBI Taxonomy" id="626935"/>
    <lineage>
        <taxon>Bacteria</taxon>
        <taxon>Bacillati</taxon>
        <taxon>Actinomycetota</taxon>
        <taxon>Coriobacteriia</taxon>
        <taxon>Coriobacteriales</taxon>
        <taxon>Coriobacteriaceae</taxon>
        <taxon>Collinsella</taxon>
    </lineage>
</organism>
<dbReference type="InterPro" id="IPR006379">
    <property type="entry name" value="HAD-SF_hydro_IIB"/>
</dbReference>
<dbReference type="NCBIfam" id="TIGR01484">
    <property type="entry name" value="HAD-SF-IIB"/>
    <property type="match status" value="1"/>
</dbReference>
<dbReference type="SFLD" id="SFLDG01140">
    <property type="entry name" value="C2.B:_Phosphomannomutase_and_P"/>
    <property type="match status" value="1"/>
</dbReference>
<dbReference type="GeneID" id="62757939"/>
<dbReference type="GO" id="GO:0016791">
    <property type="term" value="F:phosphatase activity"/>
    <property type="evidence" value="ECO:0007669"/>
    <property type="project" value="TreeGrafter"/>
</dbReference>
<reference evidence="1 2" key="1">
    <citation type="submission" date="2018-08" db="EMBL/GenBank/DDBJ databases">
        <title>A genome reference for cultivated species of the human gut microbiota.</title>
        <authorList>
            <person name="Zou Y."/>
            <person name="Xue W."/>
            <person name="Luo G."/>
        </authorList>
    </citation>
    <scope>NUCLEOTIDE SEQUENCE [LARGE SCALE GENOMIC DNA]</scope>
    <source>
        <strain evidence="1 2">TF08-14</strain>
    </source>
</reference>
<dbReference type="GO" id="GO:0005829">
    <property type="term" value="C:cytosol"/>
    <property type="evidence" value="ECO:0007669"/>
    <property type="project" value="TreeGrafter"/>
</dbReference>
<dbReference type="PRINTS" id="PR00119">
    <property type="entry name" value="CATATPASE"/>
</dbReference>
<dbReference type="Pfam" id="PF08282">
    <property type="entry name" value="Hydrolase_3"/>
    <property type="match status" value="1"/>
</dbReference>
<name>A0A3E4QNY8_9ACTN</name>